<reference evidence="1 2" key="1">
    <citation type="journal article" date="2023" name="Mol. Biol. Evol.">
        <title>Genomics of Secondarily Temperate Adaptation in the Only Non-Antarctic Icefish.</title>
        <authorList>
            <person name="Rivera-Colon A.G."/>
            <person name="Rayamajhi N."/>
            <person name="Minhas B.F."/>
            <person name="Madrigal G."/>
            <person name="Bilyk K.T."/>
            <person name="Yoon V."/>
            <person name="Hune M."/>
            <person name="Gregory S."/>
            <person name="Cheng C.H.C."/>
            <person name="Catchen J.M."/>
        </authorList>
    </citation>
    <scope>NUCLEOTIDE SEQUENCE [LARGE SCALE GENOMIC DNA]</scope>
    <source>
        <strain evidence="1">JC2023a</strain>
    </source>
</reference>
<name>A0AAN8CZH0_9TELE</name>
<evidence type="ECO:0000313" key="1">
    <source>
        <dbReference type="EMBL" id="KAK5913212.1"/>
    </source>
</evidence>
<evidence type="ECO:0000313" key="2">
    <source>
        <dbReference type="Proteomes" id="UP001335648"/>
    </source>
</evidence>
<sequence length="77" mass="8581">MRAVRGESEQVFLQGADPERPAELHTVSLNTASDGQLSPNTHMFYSVPVVRVAEPKNISERRKQDLQNMKSSSVTLL</sequence>
<dbReference type="EMBL" id="JAULUE010002047">
    <property type="protein sequence ID" value="KAK5913212.1"/>
    <property type="molecule type" value="Genomic_DNA"/>
</dbReference>
<keyword evidence="2" id="KW-1185">Reference proteome</keyword>
<organism evidence="1 2">
    <name type="scientific">Champsocephalus esox</name>
    <name type="common">pike icefish</name>
    <dbReference type="NCBI Taxonomy" id="159716"/>
    <lineage>
        <taxon>Eukaryota</taxon>
        <taxon>Metazoa</taxon>
        <taxon>Chordata</taxon>
        <taxon>Craniata</taxon>
        <taxon>Vertebrata</taxon>
        <taxon>Euteleostomi</taxon>
        <taxon>Actinopterygii</taxon>
        <taxon>Neopterygii</taxon>
        <taxon>Teleostei</taxon>
        <taxon>Neoteleostei</taxon>
        <taxon>Acanthomorphata</taxon>
        <taxon>Eupercaria</taxon>
        <taxon>Perciformes</taxon>
        <taxon>Notothenioidei</taxon>
        <taxon>Channichthyidae</taxon>
        <taxon>Champsocephalus</taxon>
    </lineage>
</organism>
<dbReference type="Proteomes" id="UP001335648">
    <property type="component" value="Unassembled WGS sequence"/>
</dbReference>
<protein>
    <submittedName>
        <fullName evidence="1">Uncharacterized protein</fullName>
    </submittedName>
</protein>
<proteinExistence type="predicted"/>
<gene>
    <name evidence="1" type="ORF">CesoFtcFv8_003013</name>
</gene>
<comment type="caution">
    <text evidence="1">The sequence shown here is derived from an EMBL/GenBank/DDBJ whole genome shotgun (WGS) entry which is preliminary data.</text>
</comment>
<dbReference type="AlphaFoldDB" id="A0AAN8CZH0"/>
<accession>A0AAN8CZH0</accession>